<keyword evidence="4" id="KW-0456">Lyase</keyword>
<feature type="domain" description="Polysaccharide biosynthesis protein CapD-like" evidence="3">
    <location>
        <begin position="282"/>
        <end position="563"/>
    </location>
</feature>
<keyword evidence="5" id="KW-1185">Reference proteome</keyword>
<dbReference type="InterPro" id="IPR029063">
    <property type="entry name" value="SAM-dependent_MTases_sf"/>
</dbReference>
<dbReference type="InterPro" id="IPR003869">
    <property type="entry name" value="Polysac_CapD-like"/>
</dbReference>
<dbReference type="Proteomes" id="UP000315700">
    <property type="component" value="Chromosome"/>
</dbReference>
<evidence type="ECO:0000256" key="1">
    <source>
        <dbReference type="ARBA" id="ARBA00007430"/>
    </source>
</evidence>
<evidence type="ECO:0000313" key="4">
    <source>
        <dbReference type="EMBL" id="QDT53128.1"/>
    </source>
</evidence>
<organism evidence="4 5">
    <name type="scientific">Caulifigura coniformis</name>
    <dbReference type="NCBI Taxonomy" id="2527983"/>
    <lineage>
        <taxon>Bacteria</taxon>
        <taxon>Pseudomonadati</taxon>
        <taxon>Planctomycetota</taxon>
        <taxon>Planctomycetia</taxon>
        <taxon>Planctomycetales</taxon>
        <taxon>Planctomycetaceae</taxon>
        <taxon>Caulifigura</taxon>
    </lineage>
</organism>
<dbReference type="KEGG" id="ccos:Pan44_11430"/>
<accession>A0A517SAH8</accession>
<dbReference type="GO" id="GO:0016829">
    <property type="term" value="F:lyase activity"/>
    <property type="evidence" value="ECO:0007669"/>
    <property type="project" value="UniProtKB-KW"/>
</dbReference>
<dbReference type="InterPro" id="IPR036291">
    <property type="entry name" value="NAD(P)-bd_dom_sf"/>
</dbReference>
<evidence type="ECO:0000256" key="2">
    <source>
        <dbReference type="SAM" id="Phobius"/>
    </source>
</evidence>
<dbReference type="SUPFAM" id="SSF53335">
    <property type="entry name" value="S-adenosyl-L-methionine-dependent methyltransferases"/>
    <property type="match status" value="1"/>
</dbReference>
<dbReference type="RefSeq" id="WP_145028078.1">
    <property type="nucleotide sequence ID" value="NZ_CP036271.1"/>
</dbReference>
<dbReference type="EC" id="4.2.1.135" evidence="4"/>
<dbReference type="Gene3D" id="3.40.50.720">
    <property type="entry name" value="NAD(P)-binding Rossmann-like Domain"/>
    <property type="match status" value="2"/>
</dbReference>
<proteinExistence type="inferred from homology"/>
<dbReference type="AlphaFoldDB" id="A0A517SAH8"/>
<name>A0A517SAH8_9PLAN</name>
<gene>
    <name evidence="4" type="primary">pglF</name>
    <name evidence="4" type="ORF">Pan44_11430</name>
</gene>
<protein>
    <submittedName>
        <fullName evidence="4">UDP-N-acetyl-alpha-D-glucosamine C6 dehydratase</fullName>
        <ecNumber evidence="4">4.2.1.135</ecNumber>
    </submittedName>
</protein>
<feature type="transmembrane region" description="Helical" evidence="2">
    <location>
        <begin position="100"/>
        <end position="121"/>
    </location>
</feature>
<dbReference type="PANTHER" id="PTHR43318">
    <property type="entry name" value="UDP-N-ACETYLGLUCOSAMINE 4,6-DEHYDRATASE"/>
    <property type="match status" value="1"/>
</dbReference>
<dbReference type="SUPFAM" id="SSF51735">
    <property type="entry name" value="NAD(P)-binding Rossmann-fold domains"/>
    <property type="match status" value="1"/>
</dbReference>
<sequence>MPNRLAIILPVYLLLYSLSYALAFAVRFDFDVPREFVTVAWTTLPFVLAIKFGFCLLFREWKGTYRYVTVTDLAALGAVALCSALGILLIDGLILSGVQIPRAVVCADLALSLLAVGVLRTSYRAYIELVRPRVIKRKKQRALIYGVQPASLAILRMLQATQPIENKYRMKGFIDPGLETQKSWIGGLPVFPAATDWKQLRRETKARHLLIPGGTPGRIVRDLLHQCAQNGIRAHVIPMVDDMIHGRFTLGVRDVTVNDLLRREPNQLDLGAIQDYITGRRVIVTGGAGSIGSELCRQIWEFGPESLIVFDQSEFGVFTLEREFASQYGPQTGVRFIVADVNDEATLDRLFGEERPQVVFHAAAYKHVPLMEDNPQSAIVNNIFGTKTVAAAADRWNVERFVLISTDKAVRPSSVMGATKLLAERFVQALARNSETRFMIVRFGNVLNSLGSVVPTFRKQIESGGPITVTHPDMKRFFMTIPEAVQLVIQAGAIGPSGHVMILDMGEPVRIVDLAKDLILLSGLRCPDDIEIVFSGIRPGEKLEEELFYPAEAGARPIHDKIFCGAAPENVTMLRMLKELNDLEQAIAGPSTRARAALVRLAEGHADRTSLDQEVVRAA</sequence>
<dbReference type="CDD" id="cd05237">
    <property type="entry name" value="UDP_invert_4-6DH_SDR_e"/>
    <property type="match status" value="1"/>
</dbReference>
<feature type="transmembrane region" description="Helical" evidence="2">
    <location>
        <begin position="39"/>
        <end position="58"/>
    </location>
</feature>
<keyword evidence="2" id="KW-0812">Transmembrane</keyword>
<dbReference type="InterPro" id="IPR051203">
    <property type="entry name" value="Polysaccharide_Synthase-Rel"/>
</dbReference>
<keyword evidence="2" id="KW-0472">Membrane</keyword>
<reference evidence="4 5" key="1">
    <citation type="submission" date="2019-02" db="EMBL/GenBank/DDBJ databases">
        <title>Deep-cultivation of Planctomycetes and their phenomic and genomic characterization uncovers novel biology.</title>
        <authorList>
            <person name="Wiegand S."/>
            <person name="Jogler M."/>
            <person name="Boedeker C."/>
            <person name="Pinto D."/>
            <person name="Vollmers J."/>
            <person name="Rivas-Marin E."/>
            <person name="Kohn T."/>
            <person name="Peeters S.H."/>
            <person name="Heuer A."/>
            <person name="Rast P."/>
            <person name="Oberbeckmann S."/>
            <person name="Bunk B."/>
            <person name="Jeske O."/>
            <person name="Meyerdierks A."/>
            <person name="Storesund J.E."/>
            <person name="Kallscheuer N."/>
            <person name="Luecker S."/>
            <person name="Lage O.M."/>
            <person name="Pohl T."/>
            <person name="Merkel B.J."/>
            <person name="Hornburger P."/>
            <person name="Mueller R.-W."/>
            <person name="Bruemmer F."/>
            <person name="Labrenz M."/>
            <person name="Spormann A.M."/>
            <person name="Op den Camp H."/>
            <person name="Overmann J."/>
            <person name="Amann R."/>
            <person name="Jetten M.S.M."/>
            <person name="Mascher T."/>
            <person name="Medema M.H."/>
            <person name="Devos D.P."/>
            <person name="Kaster A.-K."/>
            <person name="Ovreas L."/>
            <person name="Rohde M."/>
            <person name="Galperin M.Y."/>
            <person name="Jogler C."/>
        </authorList>
    </citation>
    <scope>NUCLEOTIDE SEQUENCE [LARGE SCALE GENOMIC DNA]</scope>
    <source>
        <strain evidence="4 5">Pan44</strain>
    </source>
</reference>
<evidence type="ECO:0000313" key="5">
    <source>
        <dbReference type="Proteomes" id="UP000315700"/>
    </source>
</evidence>
<dbReference type="EMBL" id="CP036271">
    <property type="protein sequence ID" value="QDT53128.1"/>
    <property type="molecule type" value="Genomic_DNA"/>
</dbReference>
<comment type="similarity">
    <text evidence="1">Belongs to the polysaccharide synthase family.</text>
</comment>
<dbReference type="InParanoid" id="A0A517SAH8"/>
<feature type="transmembrane region" description="Helical" evidence="2">
    <location>
        <begin position="70"/>
        <end position="94"/>
    </location>
</feature>
<dbReference type="PANTHER" id="PTHR43318:SF1">
    <property type="entry name" value="POLYSACCHARIDE BIOSYNTHESIS PROTEIN EPSC-RELATED"/>
    <property type="match status" value="1"/>
</dbReference>
<feature type="transmembrane region" description="Helical" evidence="2">
    <location>
        <begin position="142"/>
        <end position="159"/>
    </location>
</feature>
<dbReference type="Pfam" id="PF02719">
    <property type="entry name" value="Polysacc_synt_2"/>
    <property type="match status" value="1"/>
</dbReference>
<dbReference type="OrthoDB" id="9803111at2"/>
<evidence type="ECO:0000259" key="3">
    <source>
        <dbReference type="Pfam" id="PF02719"/>
    </source>
</evidence>
<keyword evidence="2" id="KW-1133">Transmembrane helix</keyword>